<evidence type="ECO:0000313" key="4">
    <source>
        <dbReference type="EMBL" id="KAH0779221.1"/>
    </source>
</evidence>
<dbReference type="InterPro" id="IPR005202">
    <property type="entry name" value="TF_GRAS"/>
</dbReference>
<comment type="caution">
    <text evidence="3">Lacks conserved residue(s) required for the propagation of feature annotation.</text>
</comment>
<keyword evidence="1" id="KW-0805">Transcription regulation</keyword>
<dbReference type="PANTHER" id="PTHR31636">
    <property type="entry name" value="OSJNBA0084A10.13 PROTEIN-RELATED"/>
    <property type="match status" value="1"/>
</dbReference>
<reference evidence="4 5" key="1">
    <citation type="journal article" date="2021" name="bioRxiv">
        <title>Chromosome-scale and haplotype-resolved genome assembly of a tetraploid potato cultivar.</title>
        <authorList>
            <person name="Sun H."/>
            <person name="Jiao W.-B."/>
            <person name="Krause K."/>
            <person name="Campoy J.A."/>
            <person name="Goel M."/>
            <person name="Folz-Donahue K."/>
            <person name="Kukat C."/>
            <person name="Huettel B."/>
            <person name="Schneeberger K."/>
        </authorList>
    </citation>
    <scope>NUCLEOTIDE SEQUENCE [LARGE SCALE GENOMIC DNA]</scope>
    <source>
        <strain evidence="4">SolTubOtavaFocal</strain>
        <tissue evidence="4">Leaves</tissue>
    </source>
</reference>
<feature type="region of interest" description="SAW" evidence="3">
    <location>
        <begin position="106"/>
        <end position="182"/>
    </location>
</feature>
<dbReference type="EMBL" id="JAIVGD010000002">
    <property type="protein sequence ID" value="KAH0779221.1"/>
    <property type="molecule type" value="Genomic_DNA"/>
</dbReference>
<organism evidence="4 5">
    <name type="scientific">Solanum tuberosum</name>
    <name type="common">Potato</name>
    <dbReference type="NCBI Taxonomy" id="4113"/>
    <lineage>
        <taxon>Eukaryota</taxon>
        <taxon>Viridiplantae</taxon>
        <taxon>Streptophyta</taxon>
        <taxon>Embryophyta</taxon>
        <taxon>Tracheophyta</taxon>
        <taxon>Spermatophyta</taxon>
        <taxon>Magnoliopsida</taxon>
        <taxon>eudicotyledons</taxon>
        <taxon>Gunneridae</taxon>
        <taxon>Pentapetalae</taxon>
        <taxon>asterids</taxon>
        <taxon>lamiids</taxon>
        <taxon>Solanales</taxon>
        <taxon>Solanaceae</taxon>
        <taxon>Solanoideae</taxon>
        <taxon>Solaneae</taxon>
        <taxon>Solanum</taxon>
    </lineage>
</organism>
<gene>
    <name evidence="4" type="ORF">KY290_005648</name>
</gene>
<evidence type="ECO:0000256" key="3">
    <source>
        <dbReference type="PROSITE-ProRule" id="PRU01191"/>
    </source>
</evidence>
<protein>
    <submittedName>
        <fullName evidence="4">Uncharacterized protein</fullName>
    </submittedName>
</protein>
<dbReference type="Proteomes" id="UP000826656">
    <property type="component" value="Unassembled WGS sequence"/>
</dbReference>
<name>A0ABQ7WG40_SOLTU</name>
<dbReference type="PROSITE" id="PS50985">
    <property type="entry name" value="GRAS"/>
    <property type="match status" value="1"/>
</dbReference>
<evidence type="ECO:0000256" key="1">
    <source>
        <dbReference type="ARBA" id="ARBA00023015"/>
    </source>
</evidence>
<comment type="caution">
    <text evidence="4">The sequence shown here is derived from an EMBL/GenBank/DDBJ whole genome shotgun (WGS) entry which is preliminary data.</text>
</comment>
<evidence type="ECO:0000313" key="5">
    <source>
        <dbReference type="Proteomes" id="UP000826656"/>
    </source>
</evidence>
<feature type="region of interest" description="PFYRE" evidence="3">
    <location>
        <begin position="12"/>
        <end position="103"/>
    </location>
</feature>
<sequence length="196" mass="22926">MLNIRPSNVEAVAVNSVFELHRLFSTPGAIEKVLDIIKQIQPKIVTIAEQEANHNRSDFMNRINEAWLYYSTMFDVLENSESTQTNNVNLEMAEQYLGREIYNLVTCEGTKRVVRHQMLGQWRVRLNSAGFDLVPLGSFTLTQLAMLLDMFSNVEEYRLHVEDDYFMMNWHNRPLITTRGVHKILCKWCRCLKINK</sequence>
<keyword evidence="5" id="KW-1185">Reference proteome</keyword>
<dbReference type="Pfam" id="PF03514">
    <property type="entry name" value="GRAS"/>
    <property type="match status" value="1"/>
</dbReference>
<evidence type="ECO:0000256" key="2">
    <source>
        <dbReference type="ARBA" id="ARBA00023163"/>
    </source>
</evidence>
<comment type="similarity">
    <text evidence="3">Belongs to the GRAS family.</text>
</comment>
<proteinExistence type="inferred from homology"/>
<accession>A0ABQ7WG40</accession>
<keyword evidence="2" id="KW-0804">Transcription</keyword>